<evidence type="ECO:0000256" key="1">
    <source>
        <dbReference type="SAM" id="Phobius"/>
    </source>
</evidence>
<dbReference type="Proteomes" id="UP000824111">
    <property type="component" value="Unassembled WGS sequence"/>
</dbReference>
<feature type="transmembrane region" description="Helical" evidence="1">
    <location>
        <begin position="311"/>
        <end position="334"/>
    </location>
</feature>
<accession>A0A9D1LVX5</accession>
<evidence type="ECO:0000313" key="4">
    <source>
        <dbReference type="Proteomes" id="UP000824111"/>
    </source>
</evidence>
<organism evidence="3 4">
    <name type="scientific">Candidatus Avimonoglobus intestinipullorum</name>
    <dbReference type="NCBI Taxonomy" id="2840699"/>
    <lineage>
        <taxon>Bacteria</taxon>
        <taxon>Bacillati</taxon>
        <taxon>Bacillota</taxon>
        <taxon>Clostridia</taxon>
        <taxon>Eubacteriales</taxon>
        <taxon>Candidatus Avimonoglobus</taxon>
    </lineage>
</organism>
<dbReference type="EMBL" id="DVND01000161">
    <property type="protein sequence ID" value="HIU48945.1"/>
    <property type="molecule type" value="Genomic_DNA"/>
</dbReference>
<reference evidence="3" key="2">
    <citation type="journal article" date="2021" name="PeerJ">
        <title>Extensive microbial diversity within the chicken gut microbiome revealed by metagenomics and culture.</title>
        <authorList>
            <person name="Gilroy R."/>
            <person name="Ravi A."/>
            <person name="Getino M."/>
            <person name="Pursley I."/>
            <person name="Horton D.L."/>
            <person name="Alikhan N.F."/>
            <person name="Baker D."/>
            <person name="Gharbi K."/>
            <person name="Hall N."/>
            <person name="Watson M."/>
            <person name="Adriaenssens E.M."/>
            <person name="Foster-Nyarko E."/>
            <person name="Jarju S."/>
            <person name="Secka A."/>
            <person name="Antonio M."/>
            <person name="Oren A."/>
            <person name="Chaudhuri R.R."/>
            <person name="La Ragione R."/>
            <person name="Hildebrand F."/>
            <person name="Pallen M.J."/>
        </authorList>
    </citation>
    <scope>NUCLEOTIDE SEQUENCE</scope>
    <source>
        <strain evidence="3">ChiSjej4B22-9803</strain>
    </source>
</reference>
<evidence type="ECO:0000313" key="3">
    <source>
        <dbReference type="EMBL" id="HIU48945.1"/>
    </source>
</evidence>
<feature type="transmembrane region" description="Helical" evidence="1">
    <location>
        <begin position="119"/>
        <end position="141"/>
    </location>
</feature>
<feature type="domain" description="Peptidase M56" evidence="2">
    <location>
        <begin position="13"/>
        <end position="302"/>
    </location>
</feature>
<protein>
    <submittedName>
        <fullName evidence="3">M56 family metallopeptidase</fullName>
    </submittedName>
</protein>
<dbReference type="CDD" id="cd07341">
    <property type="entry name" value="M56_BlaR1_MecR1_like"/>
    <property type="match status" value="1"/>
</dbReference>
<name>A0A9D1LVX5_9FIRM</name>
<dbReference type="PANTHER" id="PTHR34978">
    <property type="entry name" value="POSSIBLE SENSOR-TRANSDUCER PROTEIN BLAR"/>
    <property type="match status" value="1"/>
</dbReference>
<gene>
    <name evidence="3" type="ORF">IAB04_06240</name>
</gene>
<dbReference type="InterPro" id="IPR052173">
    <property type="entry name" value="Beta-lactam_resp_regulator"/>
</dbReference>
<dbReference type="Pfam" id="PF05569">
    <property type="entry name" value="Peptidase_M56"/>
    <property type="match status" value="1"/>
</dbReference>
<keyword evidence="1" id="KW-0472">Membrane</keyword>
<dbReference type="PANTHER" id="PTHR34978:SF3">
    <property type="entry name" value="SLR0241 PROTEIN"/>
    <property type="match status" value="1"/>
</dbReference>
<sequence length="626" mass="69341">MLSTVFQALVIPSLAGAVFAMLLTAVRPLTRKLFGYTWHYYIWLAVLVVMLLPVRFSLPWQAAFNPPAQAMQAARQAQTADPVQTTGTAVLQPPGADPTAEVPQRTGAFFRQLINSAQAYTGVVWLAGVLLLLSIHAAGYIRLIRQVRRTTIPIPCPELAAYTGKRVAVRTGGTFSSPFIMGVLRPTLVLPRAELTKEQLDYILRHEMTHFQRRDLLYKFFAVFVKCIHWFNPAAWYIVKQIHAECEISCDLSVVRNMGKDEERGYVNTILSLLSGKQSKSLPLTTGMTGSKKMLKRRFIMMKNRKKTSRLMSALSVAAAAMMLSTAVFASGVLSGLAEEDYTIEITRGGAQVALASAPFAENASVYVPLRACLEQAGFDGSNSSIKWENGSVTLAIVQSNGLAGMFRFEIGNNYVGLKHIDAAELHTASMAPETFIMSLGMENAPVLRNAVTYIPVGDLNYILYGFLAKSDASSFQTFAYRVFDKNNNDVTAQFDRENNLLLRFNSARLPTEAERMADPSYTVQGFFGAFETGDFEQMKAYCTENFVDQFFGDGYCFGMTTATLTDMSVDPMEYAKSSNDFQILAHVDMTPHEDAVFGTDQTALSFRVSLLRQPDGRYLIDAFGY</sequence>
<evidence type="ECO:0000259" key="2">
    <source>
        <dbReference type="Pfam" id="PF05569"/>
    </source>
</evidence>
<dbReference type="AlphaFoldDB" id="A0A9D1LVX5"/>
<reference evidence="3" key="1">
    <citation type="submission" date="2020-10" db="EMBL/GenBank/DDBJ databases">
        <authorList>
            <person name="Gilroy R."/>
        </authorList>
    </citation>
    <scope>NUCLEOTIDE SEQUENCE</scope>
    <source>
        <strain evidence="3">ChiSjej4B22-9803</strain>
    </source>
</reference>
<dbReference type="InterPro" id="IPR008756">
    <property type="entry name" value="Peptidase_M56"/>
</dbReference>
<proteinExistence type="predicted"/>
<keyword evidence="1" id="KW-0812">Transmembrane</keyword>
<comment type="caution">
    <text evidence="3">The sequence shown here is derived from an EMBL/GenBank/DDBJ whole genome shotgun (WGS) entry which is preliminary data.</text>
</comment>
<keyword evidence="1" id="KW-1133">Transmembrane helix</keyword>
<feature type="transmembrane region" description="Helical" evidence="1">
    <location>
        <begin position="38"/>
        <end position="58"/>
    </location>
</feature>
<feature type="transmembrane region" description="Helical" evidence="1">
    <location>
        <begin position="6"/>
        <end position="26"/>
    </location>
</feature>